<dbReference type="OrthoDB" id="6077919at2759"/>
<keyword evidence="5" id="KW-0862">Zinc</keyword>
<dbReference type="InterPro" id="IPR013087">
    <property type="entry name" value="Znf_C2H2_type"/>
</dbReference>
<accession>A0A6A4R5H8</accession>
<keyword evidence="11" id="KW-0812">Transmembrane</keyword>
<dbReference type="PANTHER" id="PTHR26374:SF425">
    <property type="entry name" value="C2H2-TYPE ZINC FINGER PROTEIN"/>
    <property type="match status" value="1"/>
</dbReference>
<feature type="transmembrane region" description="Helical" evidence="11">
    <location>
        <begin position="37"/>
        <end position="64"/>
    </location>
</feature>
<keyword evidence="11" id="KW-0472">Membrane</keyword>
<keyword evidence="4 9" id="KW-0863">Zinc-finger</keyword>
<organism evidence="13 14">
    <name type="scientific">Lupinus albus</name>
    <name type="common">White lupine</name>
    <name type="synonym">Lupinus termis</name>
    <dbReference type="NCBI Taxonomy" id="3870"/>
    <lineage>
        <taxon>Eukaryota</taxon>
        <taxon>Viridiplantae</taxon>
        <taxon>Streptophyta</taxon>
        <taxon>Embryophyta</taxon>
        <taxon>Tracheophyta</taxon>
        <taxon>Spermatophyta</taxon>
        <taxon>Magnoliopsida</taxon>
        <taxon>eudicotyledons</taxon>
        <taxon>Gunneridae</taxon>
        <taxon>Pentapetalae</taxon>
        <taxon>rosids</taxon>
        <taxon>fabids</taxon>
        <taxon>Fabales</taxon>
        <taxon>Fabaceae</taxon>
        <taxon>Papilionoideae</taxon>
        <taxon>50 kb inversion clade</taxon>
        <taxon>genistoids sensu lato</taxon>
        <taxon>core genistoids</taxon>
        <taxon>Genisteae</taxon>
        <taxon>Lupinus</taxon>
    </lineage>
</organism>
<reference evidence="14" key="1">
    <citation type="journal article" date="2020" name="Nat. Commun.">
        <title>Genome sequence of the cluster root forming white lupin.</title>
        <authorList>
            <person name="Hufnagel B."/>
            <person name="Marques A."/>
            <person name="Soriano A."/>
            <person name="Marques L."/>
            <person name="Divol F."/>
            <person name="Doumas P."/>
            <person name="Sallet E."/>
            <person name="Mancinotti D."/>
            <person name="Carrere S."/>
            <person name="Marande W."/>
            <person name="Arribat S."/>
            <person name="Keller J."/>
            <person name="Huneau C."/>
            <person name="Blein T."/>
            <person name="Aime D."/>
            <person name="Laguerre M."/>
            <person name="Taylor J."/>
            <person name="Schubert V."/>
            <person name="Nelson M."/>
            <person name="Geu-Flores F."/>
            <person name="Crespi M."/>
            <person name="Gallardo-Guerrero K."/>
            <person name="Delaux P.-M."/>
            <person name="Salse J."/>
            <person name="Berges H."/>
            <person name="Guyot R."/>
            <person name="Gouzy J."/>
            <person name="Peret B."/>
        </authorList>
    </citation>
    <scope>NUCLEOTIDE SEQUENCE [LARGE SCALE GENOMIC DNA]</scope>
    <source>
        <strain evidence="14">cv. Amiga</strain>
    </source>
</reference>
<keyword evidence="3" id="KW-0677">Repeat</keyword>
<evidence type="ECO:0000256" key="1">
    <source>
        <dbReference type="ARBA" id="ARBA00004123"/>
    </source>
</evidence>
<dbReference type="AlphaFoldDB" id="A0A6A4R5H8"/>
<feature type="region of interest" description="Disordered" evidence="10">
    <location>
        <begin position="135"/>
        <end position="154"/>
    </location>
</feature>
<keyword evidence="14" id="KW-1185">Reference proteome</keyword>
<dbReference type="PROSITE" id="PS00028">
    <property type="entry name" value="ZINC_FINGER_C2H2_1"/>
    <property type="match status" value="2"/>
</dbReference>
<keyword evidence="7" id="KW-0804">Transcription</keyword>
<feature type="region of interest" description="Disordered" evidence="10">
    <location>
        <begin position="176"/>
        <end position="207"/>
    </location>
</feature>
<keyword evidence="8" id="KW-0539">Nucleus</keyword>
<keyword evidence="11" id="KW-1133">Transmembrane helix</keyword>
<evidence type="ECO:0000256" key="11">
    <source>
        <dbReference type="SAM" id="Phobius"/>
    </source>
</evidence>
<evidence type="ECO:0000259" key="12">
    <source>
        <dbReference type="PROSITE" id="PS50157"/>
    </source>
</evidence>
<dbReference type="Pfam" id="PF13912">
    <property type="entry name" value="zf-C2H2_6"/>
    <property type="match status" value="2"/>
</dbReference>
<evidence type="ECO:0000256" key="8">
    <source>
        <dbReference type="ARBA" id="ARBA00023242"/>
    </source>
</evidence>
<name>A0A6A4R5H8_LUPAL</name>
<dbReference type="Gene3D" id="3.30.160.60">
    <property type="entry name" value="Classic Zinc Finger"/>
    <property type="match status" value="1"/>
</dbReference>
<dbReference type="PROSITE" id="PS50157">
    <property type="entry name" value="ZINC_FINGER_C2H2_2"/>
    <property type="match status" value="2"/>
</dbReference>
<dbReference type="Proteomes" id="UP000447434">
    <property type="component" value="Chromosome 1"/>
</dbReference>
<dbReference type="GO" id="GO:0008270">
    <property type="term" value="F:zinc ion binding"/>
    <property type="evidence" value="ECO:0007669"/>
    <property type="project" value="UniProtKB-KW"/>
</dbReference>
<dbReference type="InterPro" id="IPR036236">
    <property type="entry name" value="Znf_C2H2_sf"/>
</dbReference>
<evidence type="ECO:0000256" key="9">
    <source>
        <dbReference type="PROSITE-ProRule" id="PRU00042"/>
    </source>
</evidence>
<evidence type="ECO:0000256" key="5">
    <source>
        <dbReference type="ARBA" id="ARBA00022833"/>
    </source>
</evidence>
<dbReference type="SMART" id="SM00355">
    <property type="entry name" value="ZnF_C2H2"/>
    <property type="match status" value="2"/>
</dbReference>
<evidence type="ECO:0000313" key="13">
    <source>
        <dbReference type="EMBL" id="KAE9620586.1"/>
    </source>
</evidence>
<comment type="caution">
    <text evidence="13">The sequence shown here is derived from an EMBL/GenBank/DDBJ whole genome shotgun (WGS) entry which is preliminary data.</text>
</comment>
<gene>
    <name evidence="13" type="ORF">Lalb_Chr01g0004611</name>
</gene>
<keyword evidence="6" id="KW-0805">Transcription regulation</keyword>
<feature type="compositionally biased region" description="Low complexity" evidence="10">
    <location>
        <begin position="141"/>
        <end position="152"/>
    </location>
</feature>
<evidence type="ECO:0000256" key="4">
    <source>
        <dbReference type="ARBA" id="ARBA00022771"/>
    </source>
</evidence>
<evidence type="ECO:0000256" key="3">
    <source>
        <dbReference type="ARBA" id="ARBA00022737"/>
    </source>
</evidence>
<dbReference type="PANTHER" id="PTHR26374">
    <property type="entry name" value="ZINC FINGER PROTEIN ZAT5"/>
    <property type="match status" value="1"/>
</dbReference>
<proteinExistence type="predicted"/>
<sequence length="406" mass="45630">MNSFTIYIYIYISDLKFVYFIRVTVIRRRTHSPYPIYIATHTSLIFTHILIPSVCVSFSLLYFLNFRFLYKTTHLCVQFSFTSNISSLFYCVRSMEKEQGVGSDENLVIMAKGKRTKRLRLLSSDCGGATAATCTHSNANSEDSSSTTTYDNTDQEDQDMANCLILLARGGETRDFHHHHDHQKLHDHDGGGNNNNLEKGRSSGTSSAGKFVEMATATNNFTKSDFFVYECKTCNRTFPSFQALGGHRAGHKKPKFVFPEEKKTSPPPPQPQPRLLSRYNANSEEVGKPHIKNTPPISFQLERQANRSIFNANKAKIHECSICGLEFTSGQALGGHMRRHRAATNTATTKALAAVKVEVQHRRNLLELDLNLPAPEEDLRESKFQFPATQKSMALSASAALVDCHY</sequence>
<evidence type="ECO:0000313" key="14">
    <source>
        <dbReference type="Proteomes" id="UP000447434"/>
    </source>
</evidence>
<keyword evidence="2" id="KW-0479">Metal-binding</keyword>
<dbReference type="EMBL" id="WOCE01000001">
    <property type="protein sequence ID" value="KAE9620586.1"/>
    <property type="molecule type" value="Genomic_DNA"/>
</dbReference>
<dbReference type="GO" id="GO:0005634">
    <property type="term" value="C:nucleus"/>
    <property type="evidence" value="ECO:0007669"/>
    <property type="project" value="UniProtKB-SubCell"/>
</dbReference>
<evidence type="ECO:0000256" key="7">
    <source>
        <dbReference type="ARBA" id="ARBA00023163"/>
    </source>
</evidence>
<protein>
    <submittedName>
        <fullName evidence="13">Putative transcription factor C2H2 family</fullName>
    </submittedName>
</protein>
<comment type="subcellular location">
    <subcellularLocation>
        <location evidence="1">Nucleus</location>
    </subcellularLocation>
</comment>
<evidence type="ECO:0000256" key="6">
    <source>
        <dbReference type="ARBA" id="ARBA00023015"/>
    </source>
</evidence>
<feature type="domain" description="C2H2-type" evidence="12">
    <location>
        <begin position="318"/>
        <end position="345"/>
    </location>
</feature>
<evidence type="ECO:0000256" key="2">
    <source>
        <dbReference type="ARBA" id="ARBA00022723"/>
    </source>
</evidence>
<evidence type="ECO:0000256" key="10">
    <source>
        <dbReference type="SAM" id="MobiDB-lite"/>
    </source>
</evidence>
<feature type="transmembrane region" description="Helical" evidence="11">
    <location>
        <begin position="6"/>
        <end position="25"/>
    </location>
</feature>
<dbReference type="SUPFAM" id="SSF57667">
    <property type="entry name" value="beta-beta-alpha zinc fingers"/>
    <property type="match status" value="1"/>
</dbReference>
<feature type="domain" description="C2H2-type" evidence="12">
    <location>
        <begin position="229"/>
        <end position="256"/>
    </location>
</feature>